<evidence type="ECO:0000313" key="3">
    <source>
        <dbReference type="EMBL" id="AIK97019.1"/>
    </source>
</evidence>
<dbReference type="Pfam" id="PF03328">
    <property type="entry name" value="HpcH_HpaI"/>
    <property type="match status" value="1"/>
</dbReference>
<name>A0A077AYG3_9PROT</name>
<accession>A0A077AYG3</accession>
<dbReference type="GO" id="GO:0003824">
    <property type="term" value="F:catalytic activity"/>
    <property type="evidence" value="ECO:0007669"/>
    <property type="project" value="InterPro"/>
</dbReference>
<evidence type="ECO:0000256" key="1">
    <source>
        <dbReference type="ARBA" id="ARBA00022723"/>
    </source>
</evidence>
<dbReference type="InterPro" id="IPR040442">
    <property type="entry name" value="Pyrv_kinase-like_dom_sf"/>
</dbReference>
<dbReference type="GO" id="GO:0046872">
    <property type="term" value="F:metal ion binding"/>
    <property type="evidence" value="ECO:0007669"/>
    <property type="project" value="UniProtKB-KW"/>
</dbReference>
<dbReference type="eggNOG" id="COG3836">
    <property type="taxonomic scope" value="Bacteria"/>
</dbReference>
<evidence type="ECO:0000259" key="2">
    <source>
        <dbReference type="Pfam" id="PF03328"/>
    </source>
</evidence>
<dbReference type="STRING" id="91604.ID47_10185"/>
<dbReference type="HOGENOM" id="CLU_091711_0_0_5"/>
<dbReference type="InterPro" id="IPR015813">
    <property type="entry name" value="Pyrv/PenolPyrv_kinase-like_dom"/>
</dbReference>
<dbReference type="AlphaFoldDB" id="A0A077AYG3"/>
<gene>
    <name evidence="3" type="ORF">ID47_10185</name>
</gene>
<organism evidence="3 4">
    <name type="scientific">Candidatus Odyssella acanthamoebae</name>
    <dbReference type="NCBI Taxonomy" id="91604"/>
    <lineage>
        <taxon>Bacteria</taxon>
        <taxon>Pseudomonadati</taxon>
        <taxon>Pseudomonadota</taxon>
        <taxon>Alphaproteobacteria</taxon>
        <taxon>Holosporales</taxon>
        <taxon>Candidatus Paracaedibacteraceae</taxon>
        <taxon>Candidatus Odyssella</taxon>
    </lineage>
</organism>
<dbReference type="SUPFAM" id="SSF51621">
    <property type="entry name" value="Phosphoenolpyruvate/pyruvate domain"/>
    <property type="match status" value="1"/>
</dbReference>
<dbReference type="RefSeq" id="WP_038465990.1">
    <property type="nucleotide sequence ID" value="NZ_CP008941.1"/>
</dbReference>
<dbReference type="InterPro" id="IPR005000">
    <property type="entry name" value="Aldolase/citrate-lyase_domain"/>
</dbReference>
<dbReference type="OrthoDB" id="86160at2"/>
<protein>
    <recommendedName>
        <fullName evidence="2">HpcH/HpaI aldolase/citrate lyase domain-containing protein</fullName>
    </recommendedName>
</protein>
<feature type="domain" description="HpcH/HpaI aldolase/citrate lyase" evidence="2">
    <location>
        <begin position="62"/>
        <end position="176"/>
    </location>
</feature>
<dbReference type="KEGG" id="paca:ID47_10185"/>
<reference evidence="3 4" key="1">
    <citation type="submission" date="2014-07" db="EMBL/GenBank/DDBJ databases">
        <title>Comparative genomic insights into amoeba endosymbionts belonging to the families of Holosporaceae and Candidatus Midichloriaceae within Rickettsiales.</title>
        <authorList>
            <person name="Wang Z."/>
            <person name="Wu M."/>
        </authorList>
    </citation>
    <scope>NUCLEOTIDE SEQUENCE [LARGE SCALE GENOMIC DNA]</scope>
    <source>
        <strain evidence="3">PRA3</strain>
    </source>
</reference>
<keyword evidence="4" id="KW-1185">Reference proteome</keyword>
<sequence length="264" mass="29961">MNILEKEMLSLLKNGKNTFGFTHVRAEFESEGIRDDELFRLVELAFRADLNLIIKVGGCEAMTDLLKAKQVGASTIIAPMIESSYAVCKFIQSADRVYSEQERSDMELFINIETIQGYEQREAITEKIVKHNLKGIVFGRVDFCGSLGMSRRDVNKPEITRRIKDVASLCQAKNLQFAVGGGIDAESVPTLRDISASYLNRYETRKVVFDVSTLSHSLAQQGLIEASRFELLWLRNKCNYYKMISAEDQNRLKMLERRIISLAA</sequence>
<dbReference type="Proteomes" id="UP000028926">
    <property type="component" value="Chromosome"/>
</dbReference>
<evidence type="ECO:0000313" key="4">
    <source>
        <dbReference type="Proteomes" id="UP000028926"/>
    </source>
</evidence>
<dbReference type="Gene3D" id="3.20.20.60">
    <property type="entry name" value="Phosphoenolpyruvate-binding domains"/>
    <property type="match status" value="1"/>
</dbReference>
<dbReference type="EMBL" id="CP008941">
    <property type="protein sequence ID" value="AIK97019.1"/>
    <property type="molecule type" value="Genomic_DNA"/>
</dbReference>
<proteinExistence type="predicted"/>
<keyword evidence="1" id="KW-0479">Metal-binding</keyword>